<organism evidence="2 3">
    <name type="scientific">Candidatus Berkelbacteria bacterium CG10_big_fil_rev_8_21_14_0_10_43_13</name>
    <dbReference type="NCBI Taxonomy" id="1974514"/>
    <lineage>
        <taxon>Bacteria</taxon>
        <taxon>Candidatus Berkelbacteria</taxon>
    </lineage>
</organism>
<comment type="caution">
    <text evidence="2">The sequence shown here is derived from an EMBL/GenBank/DDBJ whole genome shotgun (WGS) entry which is preliminary data.</text>
</comment>
<keyword evidence="1" id="KW-0812">Transmembrane</keyword>
<sequence>MKIIRTNQFGKAFTLLEVLIATSIFAVVMIMTTGVISQSTAYQTKTKTLRDASEETARIADAISRDLKAASGSFTLFDKSNNHHLMKNGVAMLDTDGKFLTTLKTQLAAPNDVDNFTTYPASVLIINLESAGAFRIYYSKPGTPSVIYAKTYDKASSEFGKWYSKVASDETLKIVSTAPGNPNLLVKNLIVSTNNNQISTFEGDNKLDTSAGFTGYTATDIGTAPHAQSYINFYVHSRTDGYASLPPTNRAESYLRSMVTMRNYAN</sequence>
<reference evidence="3" key="1">
    <citation type="submission" date="2017-09" db="EMBL/GenBank/DDBJ databases">
        <title>Depth-based differentiation of microbial function through sediment-hosted aquifers and enrichment of novel symbionts in the deep terrestrial subsurface.</title>
        <authorList>
            <person name="Probst A.J."/>
            <person name="Ladd B."/>
            <person name="Jarett J.K."/>
            <person name="Geller-Mcgrath D.E."/>
            <person name="Sieber C.M.K."/>
            <person name="Emerson J.B."/>
            <person name="Anantharaman K."/>
            <person name="Thomas B.C."/>
            <person name="Malmstrom R."/>
            <person name="Stieglmeier M."/>
            <person name="Klingl A."/>
            <person name="Woyke T."/>
            <person name="Ryan C.M."/>
            <person name="Banfield J.F."/>
        </authorList>
    </citation>
    <scope>NUCLEOTIDE SEQUENCE [LARGE SCALE GENOMIC DNA]</scope>
</reference>
<dbReference type="InterPro" id="IPR012902">
    <property type="entry name" value="N_methyl_site"/>
</dbReference>
<feature type="transmembrane region" description="Helical" evidence="1">
    <location>
        <begin position="12"/>
        <end position="36"/>
    </location>
</feature>
<dbReference type="AlphaFoldDB" id="A0A2H0W6X8"/>
<dbReference type="Pfam" id="PF07963">
    <property type="entry name" value="N_methyl"/>
    <property type="match status" value="1"/>
</dbReference>
<gene>
    <name evidence="2" type="ORF">COT78_01165</name>
</gene>
<evidence type="ECO:0000313" key="2">
    <source>
        <dbReference type="EMBL" id="PIS07830.1"/>
    </source>
</evidence>
<evidence type="ECO:0000313" key="3">
    <source>
        <dbReference type="Proteomes" id="UP000231382"/>
    </source>
</evidence>
<accession>A0A2H0W6X8</accession>
<evidence type="ECO:0008006" key="4">
    <source>
        <dbReference type="Google" id="ProtNLM"/>
    </source>
</evidence>
<dbReference type="Proteomes" id="UP000231382">
    <property type="component" value="Unassembled WGS sequence"/>
</dbReference>
<proteinExistence type="predicted"/>
<dbReference type="EMBL" id="PEZW01000009">
    <property type="protein sequence ID" value="PIS07830.1"/>
    <property type="molecule type" value="Genomic_DNA"/>
</dbReference>
<keyword evidence="1" id="KW-1133">Transmembrane helix</keyword>
<protein>
    <recommendedName>
        <fullName evidence="4">Prepilin-type N-terminal cleavage/methylation domain-containing protein</fullName>
    </recommendedName>
</protein>
<evidence type="ECO:0000256" key="1">
    <source>
        <dbReference type="SAM" id="Phobius"/>
    </source>
</evidence>
<name>A0A2H0W6X8_9BACT</name>
<keyword evidence="1" id="KW-0472">Membrane</keyword>
<dbReference type="NCBIfam" id="TIGR02532">
    <property type="entry name" value="IV_pilin_GFxxxE"/>
    <property type="match status" value="1"/>
</dbReference>